<dbReference type="Pfam" id="PF16962">
    <property type="entry name" value="ABC_export"/>
    <property type="match status" value="1"/>
</dbReference>
<sequence length="526" mass="59140">MKALIYLLRKSLINFILDLRKKPSKLIPMIIIVGFLIFTFVVSAKGGSRNIPSNISAKYIVAFGTIGLIGILLLALINGLNKRSSHFYMSDVNFAFTAPIRPQNMLIYEFIKSISSTLFFMVFLLYQIPNLRVNLGITGAGIVGLLVTIGLFFITVTVISIFLYSLCSIYPSLKNILSYLFKGIAVAIVLFTGIKILPDKSKALEIVVGIYNNEIINYIPLVGWYKGMIYESIVGINSIFFVYLTLNILLIGVVLTILYNMKLDYYEDVLDDAQLKEDALKLKTKQINAKEFQYGRKGKRKIRKISSEYTASYGKAIFYRHLLEYRKTGFGVINLYTGFMVICAFIFGKFMHVGEITPLLYFYAYLSAISSFGTKIHTEMSKPYIFLIPDTQESKVFWATLASSFKFLVDGTLSFLLAGVLLRANPIEIVLCIAVYVSFGFVFIYGGVLNYRLFGSLASNSLKGILMMVSIFVYILPGIIAAVVISNTLNFLGHYAIYCSFLIWNILVSFIIIQFAKGVLNNCELE</sequence>
<accession>A0A937FDW5</accession>
<organism evidence="2 3">
    <name type="scientific">Clostridium paridis</name>
    <dbReference type="NCBI Taxonomy" id="2803863"/>
    <lineage>
        <taxon>Bacteria</taxon>
        <taxon>Bacillati</taxon>
        <taxon>Bacillota</taxon>
        <taxon>Clostridia</taxon>
        <taxon>Eubacteriales</taxon>
        <taxon>Clostridiaceae</taxon>
        <taxon>Clostridium</taxon>
    </lineage>
</organism>
<dbReference type="AlphaFoldDB" id="A0A937FDW5"/>
<evidence type="ECO:0000313" key="2">
    <source>
        <dbReference type="EMBL" id="MBL4932034.1"/>
    </source>
</evidence>
<proteinExistence type="predicted"/>
<gene>
    <name evidence="2" type="ORF">JK634_09485</name>
</gene>
<evidence type="ECO:0000256" key="1">
    <source>
        <dbReference type="SAM" id="Phobius"/>
    </source>
</evidence>
<dbReference type="InterPro" id="IPR031584">
    <property type="entry name" value="Put_ABC_export"/>
</dbReference>
<feature type="transmembrane region" description="Helical" evidence="1">
    <location>
        <begin position="140"/>
        <end position="164"/>
    </location>
</feature>
<feature type="transmembrane region" description="Helical" evidence="1">
    <location>
        <begin position="497"/>
        <end position="516"/>
    </location>
</feature>
<dbReference type="Proteomes" id="UP000623681">
    <property type="component" value="Unassembled WGS sequence"/>
</dbReference>
<keyword evidence="1" id="KW-1133">Transmembrane helix</keyword>
<evidence type="ECO:0000313" key="3">
    <source>
        <dbReference type="Proteomes" id="UP000623681"/>
    </source>
</evidence>
<feature type="transmembrane region" description="Helical" evidence="1">
    <location>
        <begin position="328"/>
        <end position="347"/>
    </location>
</feature>
<feature type="transmembrane region" description="Helical" evidence="1">
    <location>
        <begin position="465"/>
        <end position="485"/>
    </location>
</feature>
<comment type="caution">
    <text evidence="2">The sequence shown here is derived from an EMBL/GenBank/DDBJ whole genome shotgun (WGS) entry which is preliminary data.</text>
</comment>
<feature type="transmembrane region" description="Helical" evidence="1">
    <location>
        <begin position="176"/>
        <end position="197"/>
    </location>
</feature>
<name>A0A937FDW5_9CLOT</name>
<feature type="transmembrane region" description="Helical" evidence="1">
    <location>
        <begin position="26"/>
        <end position="47"/>
    </location>
</feature>
<keyword evidence="1" id="KW-0812">Transmembrane</keyword>
<feature type="transmembrane region" description="Helical" evidence="1">
    <location>
        <begin position="396"/>
        <end position="422"/>
    </location>
</feature>
<feature type="transmembrane region" description="Helical" evidence="1">
    <location>
        <begin position="429"/>
        <end position="453"/>
    </location>
</feature>
<feature type="transmembrane region" description="Helical" evidence="1">
    <location>
        <begin position="203"/>
        <end position="225"/>
    </location>
</feature>
<keyword evidence="3" id="KW-1185">Reference proteome</keyword>
<feature type="transmembrane region" description="Helical" evidence="1">
    <location>
        <begin position="237"/>
        <end position="259"/>
    </location>
</feature>
<feature type="transmembrane region" description="Helical" evidence="1">
    <location>
        <begin position="359"/>
        <end position="376"/>
    </location>
</feature>
<feature type="transmembrane region" description="Helical" evidence="1">
    <location>
        <begin position="110"/>
        <end position="128"/>
    </location>
</feature>
<protein>
    <submittedName>
        <fullName evidence="2">ABC exporter domain-containing protein</fullName>
    </submittedName>
</protein>
<dbReference type="RefSeq" id="WP_202767411.1">
    <property type="nucleotide sequence ID" value="NZ_JAESWA010000022.1"/>
</dbReference>
<reference evidence="2" key="1">
    <citation type="submission" date="2021-01" db="EMBL/GenBank/DDBJ databases">
        <title>Genome public.</title>
        <authorList>
            <person name="Liu C."/>
            <person name="Sun Q."/>
        </authorList>
    </citation>
    <scope>NUCLEOTIDE SEQUENCE</scope>
    <source>
        <strain evidence="2">YIM B02565</strain>
    </source>
</reference>
<feature type="transmembrane region" description="Helical" evidence="1">
    <location>
        <begin position="59"/>
        <end position="80"/>
    </location>
</feature>
<dbReference type="EMBL" id="JAESWA010000022">
    <property type="protein sequence ID" value="MBL4932034.1"/>
    <property type="molecule type" value="Genomic_DNA"/>
</dbReference>
<keyword evidence="1" id="KW-0472">Membrane</keyword>